<dbReference type="InterPro" id="IPR041698">
    <property type="entry name" value="Methyltransf_25"/>
</dbReference>
<comment type="caution">
    <text evidence="4">The sequence shown here is derived from an EMBL/GenBank/DDBJ whole genome shotgun (WGS) entry which is preliminary data.</text>
</comment>
<evidence type="ECO:0000313" key="4">
    <source>
        <dbReference type="EMBL" id="TDY03980.1"/>
    </source>
</evidence>
<proteinExistence type="predicted"/>
<sequence length="222" mass="25407">MERIPEPELMNEAEQARAYAWADFDAPHQFFIDCFRQRFTNPTLHGNVLDLGCGPADISVRFARAYPHCHIDGVDGAEAMLREGHQRLKQEQLTERIHLYQARLPRDTIPQPAYDVIISNSLLHHLHEPQVLWQAVKQHGRPGTPVFVMDLQRPASAREARELMEHYAAGEPPILQHDFYQSLCAAFTPEEVRQQLHQAGLDYLEVNSVSDRHLVVQGHLGE</sequence>
<dbReference type="Proteomes" id="UP000294914">
    <property type="component" value="Unassembled WGS sequence"/>
</dbReference>
<dbReference type="AlphaFoldDB" id="A0A4R8IWU0"/>
<protein>
    <submittedName>
        <fullName evidence="4">Methyltransferase family protein</fullName>
    </submittedName>
</protein>
<keyword evidence="1 4" id="KW-0489">Methyltransferase</keyword>
<dbReference type="GO" id="GO:0008168">
    <property type="term" value="F:methyltransferase activity"/>
    <property type="evidence" value="ECO:0007669"/>
    <property type="project" value="UniProtKB-KW"/>
</dbReference>
<dbReference type="OrthoDB" id="9778766at2"/>
<keyword evidence="2 4" id="KW-0808">Transferase</keyword>
<reference evidence="4 5" key="1">
    <citation type="submission" date="2019-03" db="EMBL/GenBank/DDBJ databases">
        <title>Genomic Encyclopedia of Type Strains, Phase IV (KMG-IV): sequencing the most valuable type-strain genomes for metagenomic binning, comparative biology and taxonomic classification.</title>
        <authorList>
            <person name="Goeker M."/>
        </authorList>
    </citation>
    <scope>NUCLEOTIDE SEQUENCE [LARGE SCALE GENOMIC DNA]</scope>
    <source>
        <strain evidence="4 5">DSM 16326</strain>
    </source>
</reference>
<organism evidence="4 5">
    <name type="scientific">Thiohalophilus thiocyanatoxydans</name>
    <dbReference type="NCBI Taxonomy" id="381308"/>
    <lineage>
        <taxon>Bacteria</taxon>
        <taxon>Pseudomonadati</taxon>
        <taxon>Pseudomonadota</taxon>
        <taxon>Gammaproteobacteria</taxon>
        <taxon>Thiohalomonadales</taxon>
        <taxon>Thiohalophilaceae</taxon>
        <taxon>Thiohalophilus</taxon>
    </lineage>
</organism>
<feature type="domain" description="Methyltransferase" evidence="3">
    <location>
        <begin position="48"/>
        <end position="143"/>
    </location>
</feature>
<dbReference type="Pfam" id="PF13649">
    <property type="entry name" value="Methyltransf_25"/>
    <property type="match status" value="1"/>
</dbReference>
<dbReference type="CDD" id="cd02440">
    <property type="entry name" value="AdoMet_MTases"/>
    <property type="match status" value="1"/>
</dbReference>
<accession>A0A4R8IWU0</accession>
<evidence type="ECO:0000313" key="5">
    <source>
        <dbReference type="Proteomes" id="UP000294914"/>
    </source>
</evidence>
<dbReference type="PANTHER" id="PTHR43861:SF1">
    <property type="entry name" value="TRANS-ACONITATE 2-METHYLTRANSFERASE"/>
    <property type="match status" value="1"/>
</dbReference>
<keyword evidence="5" id="KW-1185">Reference proteome</keyword>
<name>A0A4R8IWU0_9GAMM</name>
<gene>
    <name evidence="4" type="ORF">EDC23_0351</name>
</gene>
<evidence type="ECO:0000256" key="1">
    <source>
        <dbReference type="ARBA" id="ARBA00022603"/>
    </source>
</evidence>
<dbReference type="GO" id="GO:0032259">
    <property type="term" value="P:methylation"/>
    <property type="evidence" value="ECO:0007669"/>
    <property type="project" value="UniProtKB-KW"/>
</dbReference>
<dbReference type="PANTHER" id="PTHR43861">
    <property type="entry name" value="TRANS-ACONITATE 2-METHYLTRANSFERASE-RELATED"/>
    <property type="match status" value="1"/>
</dbReference>
<evidence type="ECO:0000256" key="2">
    <source>
        <dbReference type="ARBA" id="ARBA00022679"/>
    </source>
</evidence>
<evidence type="ECO:0000259" key="3">
    <source>
        <dbReference type="Pfam" id="PF13649"/>
    </source>
</evidence>
<dbReference type="Gene3D" id="3.40.50.150">
    <property type="entry name" value="Vaccinia Virus protein VP39"/>
    <property type="match status" value="1"/>
</dbReference>
<dbReference type="EMBL" id="SOQX01000001">
    <property type="protein sequence ID" value="TDY03980.1"/>
    <property type="molecule type" value="Genomic_DNA"/>
</dbReference>
<dbReference type="InterPro" id="IPR029063">
    <property type="entry name" value="SAM-dependent_MTases_sf"/>
</dbReference>
<dbReference type="RefSeq" id="WP_134080543.1">
    <property type="nucleotide sequence ID" value="NZ_SOQX01000001.1"/>
</dbReference>
<dbReference type="SUPFAM" id="SSF53335">
    <property type="entry name" value="S-adenosyl-L-methionine-dependent methyltransferases"/>
    <property type="match status" value="1"/>
</dbReference>